<feature type="compositionally biased region" description="Polar residues" evidence="1">
    <location>
        <begin position="190"/>
        <end position="201"/>
    </location>
</feature>
<organism evidence="2 3">
    <name type="scientific">Fonsecaea monophora</name>
    <dbReference type="NCBI Taxonomy" id="254056"/>
    <lineage>
        <taxon>Eukaryota</taxon>
        <taxon>Fungi</taxon>
        <taxon>Dikarya</taxon>
        <taxon>Ascomycota</taxon>
        <taxon>Pezizomycotina</taxon>
        <taxon>Eurotiomycetes</taxon>
        <taxon>Chaetothyriomycetidae</taxon>
        <taxon>Chaetothyriales</taxon>
        <taxon>Herpotrichiellaceae</taxon>
        <taxon>Fonsecaea</taxon>
    </lineage>
</organism>
<name>A0A177EZH3_9EURO</name>
<dbReference type="EMBL" id="LVKK01000086">
    <property type="protein sequence ID" value="OAG36650.1"/>
    <property type="molecule type" value="Genomic_DNA"/>
</dbReference>
<dbReference type="RefSeq" id="XP_022508602.1">
    <property type="nucleotide sequence ID" value="XM_022659063.1"/>
</dbReference>
<dbReference type="Proteomes" id="UP000077002">
    <property type="component" value="Unassembled WGS sequence"/>
</dbReference>
<evidence type="ECO:0000313" key="2">
    <source>
        <dbReference type="EMBL" id="OAG36650.1"/>
    </source>
</evidence>
<evidence type="ECO:0000256" key="1">
    <source>
        <dbReference type="SAM" id="MobiDB-lite"/>
    </source>
</evidence>
<evidence type="ECO:0000313" key="3">
    <source>
        <dbReference type="Proteomes" id="UP000077002"/>
    </source>
</evidence>
<feature type="region of interest" description="Disordered" evidence="1">
    <location>
        <begin position="190"/>
        <end position="219"/>
    </location>
</feature>
<dbReference type="AlphaFoldDB" id="A0A177EZH3"/>
<accession>A0A177EZH3</accession>
<dbReference type="GeneID" id="34604263"/>
<protein>
    <submittedName>
        <fullName evidence="2">Uncharacterized protein</fullName>
    </submittedName>
</protein>
<keyword evidence="3" id="KW-1185">Reference proteome</keyword>
<gene>
    <name evidence="2" type="ORF">AYO21_09125</name>
</gene>
<dbReference type="OrthoDB" id="374045at2759"/>
<comment type="caution">
    <text evidence="2">The sequence shown here is derived from an EMBL/GenBank/DDBJ whole genome shotgun (WGS) entry which is preliminary data.</text>
</comment>
<proteinExistence type="predicted"/>
<sequence length="219" mass="23717">MAAHLAKAVGAQALLTDFHLASQFRFPTQIEDAVATLKWRLGRDIEAPVSGHDRGLPARRPKHRTLEPGLLVASATSNAGLVDGVGADLGLVQSPLERGDQVRGDRLAEYEQEARGRRHKVPDAAHLLVFGIAGVYRRVLCRNQEILDLQENIISFIDTSNLRTKGDKCSDTDREVARFLESAIATSTAQIRGETSQTRSGSAVGGAAWAMSPADRQMP</sequence>
<reference evidence="2 3" key="1">
    <citation type="submission" date="2016-03" db="EMBL/GenBank/DDBJ databases">
        <title>Draft genome sequence of the Fonsecaea monophora CBS 269.37.</title>
        <authorList>
            <person name="Bombassaro A."/>
            <person name="Vinicius W.A."/>
            <person name="De Hoog S."/>
            <person name="Sun J."/>
            <person name="Souza E.M."/>
            <person name="Raittz R.T."/>
            <person name="Costa F."/>
            <person name="Leao A.C."/>
            <person name="Tadra-Sfeir M.Z."/>
            <person name="Baura V."/>
            <person name="Balsanelli E."/>
            <person name="Pedrosa F.O."/>
            <person name="Moreno L.F."/>
            <person name="Steffens M.B."/>
            <person name="Xi L."/>
            <person name="Bocca A.L."/>
            <person name="Felipe M.S."/>
            <person name="Teixeira M."/>
            <person name="Telles Filho F.Q."/>
            <person name="Azevedo C.M."/>
            <person name="Gomes R."/>
            <person name="Vicente V.A."/>
        </authorList>
    </citation>
    <scope>NUCLEOTIDE SEQUENCE [LARGE SCALE GENOMIC DNA]</scope>
    <source>
        <strain evidence="2 3">CBS 269.37</strain>
    </source>
</reference>